<dbReference type="Proteomes" id="UP000219688">
    <property type="component" value="Unassembled WGS sequence"/>
</dbReference>
<dbReference type="RefSeq" id="WP_097189221.1">
    <property type="nucleotide sequence ID" value="NZ_OBQK01000018.1"/>
</dbReference>
<evidence type="ECO:0008006" key="3">
    <source>
        <dbReference type="Google" id="ProtNLM"/>
    </source>
</evidence>
<keyword evidence="2" id="KW-1185">Reference proteome</keyword>
<name>A0A285VYW4_9MICO</name>
<organism evidence="1 2">
    <name type="scientific">Ornithinimicrobium cerasi</name>
    <dbReference type="NCBI Taxonomy" id="2248773"/>
    <lineage>
        <taxon>Bacteria</taxon>
        <taxon>Bacillati</taxon>
        <taxon>Actinomycetota</taxon>
        <taxon>Actinomycetes</taxon>
        <taxon>Micrococcales</taxon>
        <taxon>Ornithinimicrobiaceae</taxon>
        <taxon>Ornithinimicrobium</taxon>
    </lineage>
</organism>
<evidence type="ECO:0000313" key="1">
    <source>
        <dbReference type="EMBL" id="SOC57871.1"/>
    </source>
</evidence>
<protein>
    <recommendedName>
        <fullName evidence="3">Peptidase</fullName>
    </recommendedName>
</protein>
<evidence type="ECO:0000313" key="2">
    <source>
        <dbReference type="Proteomes" id="UP000219688"/>
    </source>
</evidence>
<sequence length="177" mass="18321">MTVRGGPPVEVAPLHRGGELAGFVLIGRWPEDTLEWAQVLLLAVQVAAVPGMLPRGSTVFRVAEDLPGTQLPGAVGIVVAEGLLVGEQHLSPGRFADRTPAGLAVLHPPDSTVASVPEYRSASGCILLPGLPELGLDHRAAWVEADAQGHVTRLASKAMVDPLCDADTAALALLLVA</sequence>
<gene>
    <name evidence="1" type="ORF">SAMN05421879_1185</name>
</gene>
<reference evidence="2" key="1">
    <citation type="submission" date="2017-08" db="EMBL/GenBank/DDBJ databases">
        <authorList>
            <person name="Varghese N."/>
            <person name="Submissions S."/>
        </authorList>
    </citation>
    <scope>NUCLEOTIDE SEQUENCE [LARGE SCALE GENOMIC DNA]</scope>
    <source>
        <strain evidence="2">USBA17B2</strain>
    </source>
</reference>
<dbReference type="EMBL" id="OBQK01000018">
    <property type="protein sequence ID" value="SOC57871.1"/>
    <property type="molecule type" value="Genomic_DNA"/>
</dbReference>
<proteinExistence type="predicted"/>
<accession>A0A285VYW4</accession>
<dbReference type="AlphaFoldDB" id="A0A285VYW4"/>